<evidence type="ECO:0000256" key="10">
    <source>
        <dbReference type="ARBA" id="ARBA00023295"/>
    </source>
</evidence>
<dbReference type="InterPro" id="IPR044298">
    <property type="entry name" value="MIG/MutY"/>
</dbReference>
<protein>
    <submittedName>
        <fullName evidence="12">A/G-specific adenine glycosylase</fullName>
    </submittedName>
</protein>
<organism evidence="12 13">
    <name type="scientific">Candidatus Legionella polyplacis</name>
    <dbReference type="NCBI Taxonomy" id="2005262"/>
    <lineage>
        <taxon>Bacteria</taxon>
        <taxon>Pseudomonadati</taxon>
        <taxon>Pseudomonadota</taxon>
        <taxon>Gammaproteobacteria</taxon>
        <taxon>Legionellales</taxon>
        <taxon>Legionellaceae</taxon>
        <taxon>Legionella</taxon>
    </lineage>
</organism>
<dbReference type="InterPro" id="IPR011257">
    <property type="entry name" value="DNA_glycosylase"/>
</dbReference>
<keyword evidence="8" id="KW-0411">Iron-sulfur</keyword>
<evidence type="ECO:0000313" key="12">
    <source>
        <dbReference type="EMBL" id="WWR11645.1"/>
    </source>
</evidence>
<evidence type="ECO:0000256" key="1">
    <source>
        <dbReference type="ARBA" id="ARBA00001966"/>
    </source>
</evidence>
<proteinExistence type="inferred from homology"/>
<keyword evidence="13" id="KW-1185">Reference proteome</keyword>
<dbReference type="EMBL" id="CP135137">
    <property type="protein sequence ID" value="WWR11645.1"/>
    <property type="molecule type" value="Genomic_DNA"/>
</dbReference>
<dbReference type="RefSeq" id="WP_338516190.1">
    <property type="nucleotide sequence ID" value="NZ_CP135137.1"/>
</dbReference>
<evidence type="ECO:0000256" key="9">
    <source>
        <dbReference type="ARBA" id="ARBA00023204"/>
    </source>
</evidence>
<sequence length="359" mass="42570">MKNIEETFTKPLLKWFDKYGRKNLPWKNSINPDPYKIWISEIMLQQTRLKTVIPYYNRFINKFPNIQYLAEASEEEILLHWSGLGYYNRAINLIKTSKIIWNKYNGNFPNQIKFLIKLPGIGPSTAAAIISQAFNLPKAILDTNAKRVLYRYFNLSYIDNQKHLNIKLINLANKCVSKKRSADYTQAIMDLGFFHCKSRYPNCITCPLHINCISKKNKIIPPLSYKNHNKKNITKCKKFLLIYNSYNEIFLIKQSYKKLWPKLWTIPYIDFKISIKEYIENKYNLNNIKNIYLLTKFKYPISNFILNVKSIAIQIESNHTFTNKKSNIKKWLKINKLNKIGLSKISIKIIDYFKTYTKK</sequence>
<dbReference type="SUPFAM" id="SSF48150">
    <property type="entry name" value="DNA-glycosylase"/>
    <property type="match status" value="1"/>
</dbReference>
<keyword evidence="5" id="KW-0227">DNA damage</keyword>
<dbReference type="PROSITE" id="PS01155">
    <property type="entry name" value="ENDONUCLEASE_III_2"/>
    <property type="match status" value="1"/>
</dbReference>
<keyword evidence="6" id="KW-0378">Hydrolase</keyword>
<keyword evidence="10" id="KW-0326">Glycosidase</keyword>
<evidence type="ECO:0000256" key="3">
    <source>
        <dbReference type="ARBA" id="ARBA00008343"/>
    </source>
</evidence>
<dbReference type="CDD" id="cd00056">
    <property type="entry name" value="ENDO3c"/>
    <property type="match status" value="1"/>
</dbReference>
<dbReference type="Proteomes" id="UP001368618">
    <property type="component" value="Chromosome"/>
</dbReference>
<dbReference type="Pfam" id="PF00730">
    <property type="entry name" value="HhH-GPD"/>
    <property type="match status" value="1"/>
</dbReference>
<evidence type="ECO:0000256" key="4">
    <source>
        <dbReference type="ARBA" id="ARBA00022723"/>
    </source>
</evidence>
<dbReference type="SMART" id="SM00478">
    <property type="entry name" value="ENDO3c"/>
    <property type="match status" value="1"/>
</dbReference>
<name>A0ABZ2GW11_9GAMM</name>
<dbReference type="PANTHER" id="PTHR42944:SF1">
    <property type="entry name" value="ADENINE DNA GLYCOSYLASE"/>
    <property type="match status" value="1"/>
</dbReference>
<keyword evidence="4" id="KW-0479">Metal-binding</keyword>
<feature type="domain" description="HhH-GPD" evidence="11">
    <location>
        <begin position="43"/>
        <end position="194"/>
    </location>
</feature>
<evidence type="ECO:0000256" key="8">
    <source>
        <dbReference type="ARBA" id="ARBA00023014"/>
    </source>
</evidence>
<evidence type="ECO:0000256" key="5">
    <source>
        <dbReference type="ARBA" id="ARBA00022763"/>
    </source>
</evidence>
<comment type="similarity">
    <text evidence="3">Belongs to the Nth/MutY family.</text>
</comment>
<keyword evidence="7" id="KW-0408">Iron</keyword>
<evidence type="ECO:0000313" key="13">
    <source>
        <dbReference type="Proteomes" id="UP001368618"/>
    </source>
</evidence>
<reference evidence="12" key="1">
    <citation type="submission" date="2023-09" db="EMBL/GenBank/DDBJ databases">
        <title>Genomes of two closely related lineages of the louse Polyplax serrata with different host specificities.</title>
        <authorList>
            <person name="Martinu J."/>
            <person name="Tarabai H."/>
            <person name="Stefka J."/>
            <person name="Hypsa V."/>
        </authorList>
    </citation>
    <scope>NUCLEOTIDE SEQUENCE [LARGE SCALE GENOMIC DNA]</scope>
    <source>
        <strain evidence="12">98ZLc_SE</strain>
    </source>
</reference>
<dbReference type="Gene3D" id="1.10.1670.10">
    <property type="entry name" value="Helix-hairpin-Helix base-excision DNA repair enzymes (C-terminal)"/>
    <property type="match status" value="1"/>
</dbReference>
<dbReference type="InterPro" id="IPR005760">
    <property type="entry name" value="A/G_AdeGlyc_MutY"/>
</dbReference>
<dbReference type="NCBIfam" id="TIGR01084">
    <property type="entry name" value="mutY"/>
    <property type="match status" value="1"/>
</dbReference>
<evidence type="ECO:0000256" key="7">
    <source>
        <dbReference type="ARBA" id="ARBA00023004"/>
    </source>
</evidence>
<evidence type="ECO:0000256" key="2">
    <source>
        <dbReference type="ARBA" id="ARBA00002933"/>
    </source>
</evidence>
<evidence type="ECO:0000259" key="11">
    <source>
        <dbReference type="SMART" id="SM00478"/>
    </source>
</evidence>
<dbReference type="InterPro" id="IPR004036">
    <property type="entry name" value="Endonuclease-III-like_CS2"/>
</dbReference>
<gene>
    <name evidence="12" type="primary">mutY</name>
    <name evidence="12" type="ORF">RQL39_00535</name>
</gene>
<dbReference type="InterPro" id="IPR023170">
    <property type="entry name" value="HhH_base_excis_C"/>
</dbReference>
<keyword evidence="9" id="KW-0234">DNA repair</keyword>
<comment type="cofactor">
    <cofactor evidence="1">
        <name>[4Fe-4S] cluster</name>
        <dbReference type="ChEBI" id="CHEBI:49883"/>
    </cofactor>
</comment>
<dbReference type="Gene3D" id="1.10.340.30">
    <property type="entry name" value="Hypothetical protein, domain 2"/>
    <property type="match status" value="1"/>
</dbReference>
<dbReference type="PANTHER" id="PTHR42944">
    <property type="entry name" value="ADENINE DNA GLYCOSYLASE"/>
    <property type="match status" value="1"/>
</dbReference>
<accession>A0ABZ2GW11</accession>
<evidence type="ECO:0000256" key="6">
    <source>
        <dbReference type="ARBA" id="ARBA00022801"/>
    </source>
</evidence>
<comment type="function">
    <text evidence="2">Adenine glycosylase active on G-A mispairs. MutY also corrects error-prone DNA synthesis past GO lesions which are due to the oxidatively damaged form of guanine: 7,8-dihydro-8-oxoguanine (8-oxo-dGTP).</text>
</comment>
<dbReference type="InterPro" id="IPR003265">
    <property type="entry name" value="HhH-GPD_domain"/>
</dbReference>